<protein>
    <submittedName>
        <fullName evidence="1">Uncharacterized protein</fullName>
    </submittedName>
</protein>
<keyword evidence="2" id="KW-1185">Reference proteome</keyword>
<reference evidence="1" key="1">
    <citation type="submission" date="2023-08" db="EMBL/GenBank/DDBJ databases">
        <authorList>
            <person name="Audoor S."/>
            <person name="Bilcke G."/>
        </authorList>
    </citation>
    <scope>NUCLEOTIDE SEQUENCE</scope>
</reference>
<gene>
    <name evidence="1" type="ORF">CYCCA115_LOCUS15796</name>
</gene>
<dbReference type="EMBL" id="CAKOGP040001892">
    <property type="protein sequence ID" value="CAJ1955535.1"/>
    <property type="molecule type" value="Genomic_DNA"/>
</dbReference>
<name>A0AAD2FXK9_9STRA</name>
<dbReference type="AlphaFoldDB" id="A0AAD2FXK9"/>
<accession>A0AAD2FXK9</accession>
<dbReference type="Proteomes" id="UP001295423">
    <property type="component" value="Unassembled WGS sequence"/>
</dbReference>
<sequence>MFQSESAPTRITDNVMRHQGRASSRYDIHRRYPVLHGSSETEKDSPRTVVGKTENIPIANKDQASPAELAKIKEAQNRDTRFYNRINGGMKTTDVSQSCHQNDFLLQQQNGHVKNNRHRDFGMQNDCFIGYEDGPSIDYDTDDEAIFELEL</sequence>
<organism evidence="1 2">
    <name type="scientific">Cylindrotheca closterium</name>
    <dbReference type="NCBI Taxonomy" id="2856"/>
    <lineage>
        <taxon>Eukaryota</taxon>
        <taxon>Sar</taxon>
        <taxon>Stramenopiles</taxon>
        <taxon>Ochrophyta</taxon>
        <taxon>Bacillariophyta</taxon>
        <taxon>Bacillariophyceae</taxon>
        <taxon>Bacillariophycidae</taxon>
        <taxon>Bacillariales</taxon>
        <taxon>Bacillariaceae</taxon>
        <taxon>Cylindrotheca</taxon>
    </lineage>
</organism>
<evidence type="ECO:0000313" key="1">
    <source>
        <dbReference type="EMBL" id="CAJ1955535.1"/>
    </source>
</evidence>
<comment type="caution">
    <text evidence="1">The sequence shown here is derived from an EMBL/GenBank/DDBJ whole genome shotgun (WGS) entry which is preliminary data.</text>
</comment>
<evidence type="ECO:0000313" key="2">
    <source>
        <dbReference type="Proteomes" id="UP001295423"/>
    </source>
</evidence>
<proteinExistence type="predicted"/>